<reference evidence="2 3" key="1">
    <citation type="submission" date="2006-08" db="EMBL/GenBank/DDBJ databases">
        <title>Complete sequence of Maricaulis maris MCS10.</title>
        <authorList>
            <consortium name="US DOE Joint Genome Institute"/>
            <person name="Copeland A."/>
            <person name="Lucas S."/>
            <person name="Lapidus A."/>
            <person name="Barry K."/>
            <person name="Detter J.C."/>
            <person name="Glavina del Rio T."/>
            <person name="Hammon N."/>
            <person name="Israni S."/>
            <person name="Dalin E."/>
            <person name="Tice H."/>
            <person name="Pitluck S."/>
            <person name="Saunders E."/>
            <person name="Brettin T."/>
            <person name="Bruce D."/>
            <person name="Han C."/>
            <person name="Tapia R."/>
            <person name="Gilna P."/>
            <person name="Schmutz J."/>
            <person name="Larimer F."/>
            <person name="Land M."/>
            <person name="Hauser L."/>
            <person name="Kyrpides N."/>
            <person name="Mikhailova N."/>
            <person name="Viollier P."/>
            <person name="Stephens C."/>
            <person name="Richardson P."/>
        </authorList>
    </citation>
    <scope>NUCLEOTIDE SEQUENCE [LARGE SCALE GENOMIC DNA]</scope>
    <source>
        <strain evidence="2 3">MCS10</strain>
    </source>
</reference>
<dbReference type="PANTHER" id="PTHR35175">
    <property type="entry name" value="DUF1289 DOMAIN-CONTAINING PROTEIN"/>
    <property type="match status" value="1"/>
</dbReference>
<dbReference type="HOGENOM" id="CLU_162538_1_2_5"/>
<dbReference type="eggNOG" id="COG3313">
    <property type="taxonomic scope" value="Bacteria"/>
</dbReference>
<feature type="region of interest" description="Disordered" evidence="1">
    <location>
        <begin position="1"/>
        <end position="20"/>
    </location>
</feature>
<evidence type="ECO:0000313" key="2">
    <source>
        <dbReference type="EMBL" id="ABI65250.1"/>
    </source>
</evidence>
<name>Q0AR37_MARMM</name>
<evidence type="ECO:0008006" key="4">
    <source>
        <dbReference type="Google" id="ProtNLM"/>
    </source>
</evidence>
<feature type="compositionally biased region" description="Basic and acidic residues" evidence="1">
    <location>
        <begin position="1"/>
        <end position="11"/>
    </location>
</feature>
<gene>
    <name evidence="2" type="ordered locus">Mmar10_0957</name>
</gene>
<dbReference type="InterPro" id="IPR010710">
    <property type="entry name" value="DUF1289"/>
</dbReference>
<dbReference type="Pfam" id="PF06945">
    <property type="entry name" value="DUF1289"/>
    <property type="match status" value="1"/>
</dbReference>
<evidence type="ECO:0000313" key="3">
    <source>
        <dbReference type="Proteomes" id="UP000001964"/>
    </source>
</evidence>
<organism evidence="2 3">
    <name type="scientific">Maricaulis maris (strain MCS10)</name>
    <name type="common">Caulobacter maris</name>
    <dbReference type="NCBI Taxonomy" id="394221"/>
    <lineage>
        <taxon>Bacteria</taxon>
        <taxon>Pseudomonadati</taxon>
        <taxon>Pseudomonadota</taxon>
        <taxon>Alphaproteobacteria</taxon>
        <taxon>Maricaulales</taxon>
        <taxon>Maricaulaceae</taxon>
        <taxon>Maricaulis</taxon>
    </lineage>
</organism>
<dbReference type="EMBL" id="CP000449">
    <property type="protein sequence ID" value="ABI65250.1"/>
    <property type="molecule type" value="Genomic_DNA"/>
</dbReference>
<sequence>MPQRAAREMLRRMNASPVKPPVRTPCVQVCFVDPQARLCVGCFRTMEELGRWTRFSDEEREAVMAALPEREKAYQAARAARQGKR</sequence>
<proteinExistence type="predicted"/>
<dbReference type="PANTHER" id="PTHR35175:SF2">
    <property type="entry name" value="DUF1289 DOMAIN-CONTAINING PROTEIN"/>
    <property type="match status" value="1"/>
</dbReference>
<dbReference type="AlphaFoldDB" id="Q0AR37"/>
<dbReference type="STRING" id="394221.Mmar10_0957"/>
<evidence type="ECO:0000256" key="1">
    <source>
        <dbReference type="SAM" id="MobiDB-lite"/>
    </source>
</evidence>
<accession>Q0AR37</accession>
<keyword evidence="3" id="KW-1185">Reference proteome</keyword>
<dbReference type="KEGG" id="mmr:Mmar10_0957"/>
<dbReference type="Proteomes" id="UP000001964">
    <property type="component" value="Chromosome"/>
</dbReference>
<protein>
    <recommendedName>
        <fullName evidence="4">DUF1289 domain-containing protein</fullName>
    </recommendedName>
</protein>